<name>A0A1A8PRM3_9TELE</name>
<accession>A0A1A8PRM3</accession>
<proteinExistence type="predicted"/>
<evidence type="ECO:0000313" key="2">
    <source>
        <dbReference type="EMBL" id="SBR83662.1"/>
    </source>
</evidence>
<gene>
    <name evidence="2" type="primary">TCF20</name>
</gene>
<reference evidence="2" key="1">
    <citation type="submission" date="2016-05" db="EMBL/GenBank/DDBJ databases">
        <authorList>
            <person name="Lavstsen T."/>
            <person name="Jespersen J.S."/>
        </authorList>
    </citation>
    <scope>NUCLEOTIDE SEQUENCE</scope>
    <source>
        <tissue evidence="2">Brain</tissue>
    </source>
</reference>
<feature type="compositionally biased region" description="Polar residues" evidence="1">
    <location>
        <begin position="1"/>
        <end position="16"/>
    </location>
</feature>
<dbReference type="AlphaFoldDB" id="A0A1A8PRM3"/>
<protein>
    <submittedName>
        <fullName evidence="2">Transcription factor 20 (AR1)</fullName>
    </submittedName>
</protein>
<organism evidence="2">
    <name type="scientific">Nothobranchius pienaari</name>
    <dbReference type="NCBI Taxonomy" id="704102"/>
    <lineage>
        <taxon>Eukaryota</taxon>
        <taxon>Metazoa</taxon>
        <taxon>Chordata</taxon>
        <taxon>Craniata</taxon>
        <taxon>Vertebrata</taxon>
        <taxon>Euteleostomi</taxon>
        <taxon>Actinopterygii</taxon>
        <taxon>Neopterygii</taxon>
        <taxon>Teleostei</taxon>
        <taxon>Neoteleostei</taxon>
        <taxon>Acanthomorphata</taxon>
        <taxon>Ovalentaria</taxon>
        <taxon>Atherinomorphae</taxon>
        <taxon>Cyprinodontiformes</taxon>
        <taxon>Nothobranchiidae</taxon>
        <taxon>Nothobranchius</taxon>
    </lineage>
</organism>
<feature type="non-terminal residue" evidence="2">
    <location>
        <position position="1"/>
    </location>
</feature>
<reference evidence="2" key="2">
    <citation type="submission" date="2016-06" db="EMBL/GenBank/DDBJ databases">
        <title>The genome of a short-lived fish provides insights into sex chromosome evolution and the genetic control of aging.</title>
        <authorList>
            <person name="Reichwald K."/>
            <person name="Felder M."/>
            <person name="Petzold A."/>
            <person name="Koch P."/>
            <person name="Groth M."/>
            <person name="Platzer M."/>
        </authorList>
    </citation>
    <scope>NUCLEOTIDE SEQUENCE</scope>
    <source>
        <tissue evidence="2">Brain</tissue>
    </source>
</reference>
<dbReference type="EMBL" id="HAEG01009120">
    <property type="protein sequence ID" value="SBR83662.1"/>
    <property type="molecule type" value="Transcribed_RNA"/>
</dbReference>
<evidence type="ECO:0000256" key="1">
    <source>
        <dbReference type="SAM" id="MobiDB-lite"/>
    </source>
</evidence>
<feature type="non-terminal residue" evidence="2">
    <location>
        <position position="72"/>
    </location>
</feature>
<feature type="region of interest" description="Disordered" evidence="1">
    <location>
        <begin position="1"/>
        <end position="20"/>
    </location>
</feature>
<sequence>PKASSSPSVTNSTPAAANSVGPVESVLQNFHASHYPGYPLQSHSLHKQAALHHRNSQHVLGYDSPLKMAHQG</sequence>